<dbReference type="SUPFAM" id="SSF111057">
    <property type="entry name" value="Hypothetical protein PF0899"/>
    <property type="match status" value="1"/>
</dbReference>
<proteinExistence type="predicted"/>
<dbReference type="InterPro" id="IPR036216">
    <property type="entry name" value="ENCP4_sf"/>
</dbReference>
<accession>A0A5C0XQX1</accession>
<dbReference type="NCBIfam" id="NF041191">
    <property type="entry name" value="encap_f4b"/>
    <property type="match status" value="1"/>
</dbReference>
<dbReference type="OrthoDB" id="86177at2157"/>
<dbReference type="RefSeq" id="WP_011013014.1">
    <property type="nucleotide sequence ID" value="NC_003413.1"/>
</dbReference>
<dbReference type="GeneID" id="41713695"/>
<dbReference type="KEGG" id="pfu:PF1875"/>
<dbReference type="AlphaFoldDB" id="A0A5C0XQX1"/>
<gene>
    <name evidence="1" type="ORF">PFDSM3638_09430</name>
</gene>
<reference evidence="1 2" key="1">
    <citation type="submission" date="2017-08" db="EMBL/GenBank/DDBJ databases">
        <title>Resequencing and Reannotation of the genome of Pyrococcus furiosus type strain DSM3638.</title>
        <authorList>
            <person name="Reichelt R.M."/>
            <person name="Bunk B."/>
        </authorList>
    </citation>
    <scope>NUCLEOTIDE SEQUENCE [LARGE SCALE GENOMIC DNA]</scope>
    <source>
        <strain evidence="1 2">DSM 3638</strain>
    </source>
</reference>
<dbReference type="SMR" id="A0A5C0XQX1"/>
<sequence length="99" mass="11386">MENNNIMSQVKEIIEAAIKELEDDGFEPDIILAGPIFIRYLPEDVRLKVYEIEELGSDAIIADSKYLGQIKKAAKRISIDPLLQEKEWEKIIEEIPTQE</sequence>
<evidence type="ECO:0008006" key="3">
    <source>
        <dbReference type="Google" id="ProtNLM"/>
    </source>
</evidence>
<evidence type="ECO:0000313" key="2">
    <source>
        <dbReference type="Proteomes" id="UP000324354"/>
    </source>
</evidence>
<protein>
    <recommendedName>
        <fullName evidence="3">DUF1884 domain-containing protein</fullName>
    </recommendedName>
</protein>
<dbReference type="InterPro" id="IPR014418">
    <property type="entry name" value="ENCP4"/>
</dbReference>
<dbReference type="EMBL" id="CP023154">
    <property type="protein sequence ID" value="QEK79473.1"/>
    <property type="molecule type" value="Genomic_DNA"/>
</dbReference>
<dbReference type="Proteomes" id="UP000324354">
    <property type="component" value="Chromosome"/>
</dbReference>
<name>A0A5C0XQX1_PYRFU</name>
<dbReference type="PIRSF" id="PIRSF004604">
    <property type="entry name" value="UCP004604"/>
    <property type="match status" value="1"/>
</dbReference>
<dbReference type="Gene3D" id="3.30.2320.10">
    <property type="entry name" value="hypothetical protein PF0899 domain"/>
    <property type="match status" value="1"/>
</dbReference>
<dbReference type="GeneID" id="13301305"/>
<evidence type="ECO:0000313" key="1">
    <source>
        <dbReference type="EMBL" id="QEK79473.1"/>
    </source>
</evidence>
<dbReference type="Pfam" id="PF08967">
    <property type="entry name" value="ENCP4"/>
    <property type="match status" value="1"/>
</dbReference>
<organism evidence="1 2">
    <name type="scientific">Pyrococcus furiosus (strain ATCC 43587 / DSM 3638 / JCM 8422 / Vc1)</name>
    <dbReference type="NCBI Taxonomy" id="186497"/>
    <lineage>
        <taxon>Archaea</taxon>
        <taxon>Methanobacteriati</taxon>
        <taxon>Methanobacteriota</taxon>
        <taxon>Thermococci</taxon>
        <taxon>Thermococcales</taxon>
        <taxon>Thermococcaceae</taxon>
        <taxon>Pyrococcus</taxon>
    </lineage>
</organism>